<dbReference type="InterPro" id="IPR006654">
    <property type="entry name" value="Trp_synth_beta"/>
</dbReference>
<dbReference type="FunFam" id="3.40.50.1100:FF:000004">
    <property type="entry name" value="Tryptophan synthase beta chain"/>
    <property type="match status" value="1"/>
</dbReference>
<comment type="pathway">
    <text evidence="3 12">Amino-acid biosynthesis; L-tryptophan biosynthesis; L-tryptophan from chorismate: step 5/5.</text>
</comment>
<dbReference type="STRING" id="1925591.BI308_08790"/>
<keyword evidence="6 12" id="KW-0028">Amino-acid biosynthesis</keyword>
<comment type="catalytic activity">
    <reaction evidence="11 12">
        <text>(1S,2R)-1-C-(indol-3-yl)glycerol 3-phosphate + L-serine = D-glyceraldehyde 3-phosphate + L-tryptophan + H2O</text>
        <dbReference type="Rhea" id="RHEA:10532"/>
        <dbReference type="ChEBI" id="CHEBI:15377"/>
        <dbReference type="ChEBI" id="CHEBI:33384"/>
        <dbReference type="ChEBI" id="CHEBI:57912"/>
        <dbReference type="ChEBI" id="CHEBI:58866"/>
        <dbReference type="ChEBI" id="CHEBI:59776"/>
        <dbReference type="EC" id="4.2.1.20"/>
    </reaction>
</comment>
<dbReference type="HAMAP" id="MF_00133">
    <property type="entry name" value="Trp_synth_beta"/>
    <property type="match status" value="1"/>
</dbReference>
<keyword evidence="10 12" id="KW-0456">Lyase</keyword>
<evidence type="ECO:0000256" key="4">
    <source>
        <dbReference type="ARBA" id="ARBA00009982"/>
    </source>
</evidence>
<dbReference type="PROSITE" id="PS00168">
    <property type="entry name" value="TRP_SYNTHASE_BETA"/>
    <property type="match status" value="1"/>
</dbReference>
<dbReference type="InterPro" id="IPR006653">
    <property type="entry name" value="Trp_synth_b_CS"/>
</dbReference>
<dbReference type="InterPro" id="IPR023026">
    <property type="entry name" value="Trp_synth_beta/beta-like"/>
</dbReference>
<name>A0A1L9QTP7_9CYAN</name>
<protein>
    <recommendedName>
        <fullName evidence="12">Tryptophan synthase beta chain</fullName>
        <ecNumber evidence="12">4.2.1.20</ecNumber>
    </recommendedName>
</protein>
<organism evidence="14 15">
    <name type="scientific">Roseofilum reptotaenium AO1-A</name>
    <dbReference type="NCBI Taxonomy" id="1925591"/>
    <lineage>
        <taxon>Bacteria</taxon>
        <taxon>Bacillati</taxon>
        <taxon>Cyanobacteriota</taxon>
        <taxon>Cyanophyceae</taxon>
        <taxon>Desertifilales</taxon>
        <taxon>Desertifilaceae</taxon>
        <taxon>Roseofilum</taxon>
    </lineage>
</organism>
<comment type="cofactor">
    <cofactor evidence="1 12">
        <name>pyridoxal 5'-phosphate</name>
        <dbReference type="ChEBI" id="CHEBI:597326"/>
    </cofactor>
</comment>
<evidence type="ECO:0000256" key="3">
    <source>
        <dbReference type="ARBA" id="ARBA00004733"/>
    </source>
</evidence>
<feature type="modified residue" description="N6-(pyridoxal phosphate)lysine" evidence="12">
    <location>
        <position position="106"/>
    </location>
</feature>
<dbReference type="InterPro" id="IPR036052">
    <property type="entry name" value="TrpB-like_PALP_sf"/>
</dbReference>
<dbReference type="UniPathway" id="UPA00035">
    <property type="reaction ID" value="UER00044"/>
</dbReference>
<gene>
    <name evidence="12" type="primary">trpB</name>
    <name evidence="14" type="ORF">BI308_08790</name>
</gene>
<keyword evidence="9 12" id="KW-0057">Aromatic amino acid biosynthesis</keyword>
<comment type="function">
    <text evidence="2 12">The beta subunit is responsible for the synthesis of L-tryptophan from indole and L-serine.</text>
</comment>
<evidence type="ECO:0000256" key="12">
    <source>
        <dbReference type="HAMAP-Rule" id="MF_00133"/>
    </source>
</evidence>
<evidence type="ECO:0000256" key="7">
    <source>
        <dbReference type="ARBA" id="ARBA00022822"/>
    </source>
</evidence>
<evidence type="ECO:0000256" key="2">
    <source>
        <dbReference type="ARBA" id="ARBA00002786"/>
    </source>
</evidence>
<keyword evidence="8 12" id="KW-0663">Pyridoxal phosphate</keyword>
<dbReference type="PIRSF" id="PIRSF001413">
    <property type="entry name" value="Trp_syn_beta"/>
    <property type="match status" value="1"/>
</dbReference>
<evidence type="ECO:0000313" key="15">
    <source>
        <dbReference type="Proteomes" id="UP000183940"/>
    </source>
</evidence>
<dbReference type="SUPFAM" id="SSF53686">
    <property type="entry name" value="Tryptophan synthase beta subunit-like PLP-dependent enzymes"/>
    <property type="match status" value="1"/>
</dbReference>
<reference evidence="14" key="1">
    <citation type="submission" date="2016-10" db="EMBL/GenBank/DDBJ databases">
        <title>CRISPR-Cas defence system in Roseofilum reptotaenium: evidence of a bacteriophage-cyanobacterium arms race in the coral black band disease.</title>
        <authorList>
            <person name="Buerger P."/>
            <person name="Wood-Charlson E.M."/>
            <person name="Weynberg K.D."/>
            <person name="Willis B."/>
            <person name="Van Oppen M.J."/>
        </authorList>
    </citation>
    <scope>NUCLEOTIDE SEQUENCE [LARGE SCALE GENOMIC DNA]</scope>
    <source>
        <strain evidence="14">AO1-A</strain>
    </source>
</reference>
<comment type="caution">
    <text evidence="14">The sequence shown here is derived from an EMBL/GenBank/DDBJ whole genome shotgun (WGS) entry which is preliminary data.</text>
</comment>
<dbReference type="Proteomes" id="UP000183940">
    <property type="component" value="Unassembled WGS sequence"/>
</dbReference>
<evidence type="ECO:0000256" key="11">
    <source>
        <dbReference type="ARBA" id="ARBA00049047"/>
    </source>
</evidence>
<dbReference type="EMBL" id="MLAW01000011">
    <property type="protein sequence ID" value="OJJ26044.1"/>
    <property type="molecule type" value="Genomic_DNA"/>
</dbReference>
<keyword evidence="7 12" id="KW-0822">Tryptophan biosynthesis</keyword>
<dbReference type="FunFam" id="3.40.50.1100:FF:000001">
    <property type="entry name" value="Tryptophan synthase beta chain"/>
    <property type="match status" value="1"/>
</dbReference>
<accession>A0A1L9QTP7</accession>
<dbReference type="Pfam" id="PF00291">
    <property type="entry name" value="PALP"/>
    <property type="match status" value="1"/>
</dbReference>
<evidence type="ECO:0000259" key="13">
    <source>
        <dbReference type="Pfam" id="PF00291"/>
    </source>
</evidence>
<dbReference type="GO" id="GO:0004834">
    <property type="term" value="F:tryptophan synthase activity"/>
    <property type="evidence" value="ECO:0007669"/>
    <property type="project" value="UniProtKB-UniRule"/>
</dbReference>
<sequence length="410" mass="44792">MTTTPTHPAQTIASVPDLLGRFGQFGGKYVPETLMPALAELEQAYAHYRHNPEFQAELQGLLRDYVGRPSPLYFAERLTAHYRKPDGTGPQIYLKREDLNHTGAHKINNALAQVLLAKRMGKQRIIAETGAGQHGVATATVCARFGLNCVIYMGVHDMERQKLNVFRMRLLGAEVCPVEAGTGTLKDATSEAIRDWVTNVETTHYILGSVAGPHPYPMMVRDFHTIIGEETRAQAWEKWGGLPDILLACVGGGSNAMGLFYEFVKESSVRLIGVEAAGEGVNTDKHAATLTQGQVGVLHGAMSYLLQDEDGQVIEAHSISAGLDYPGVGPEHSYLKQTERAEYYSVTDREAVAAFERLSKLEGIIPALETSHAIAYLETLCPQLEGNPRMVINCSGRGDKDVQTVAKYLG</sequence>
<evidence type="ECO:0000256" key="6">
    <source>
        <dbReference type="ARBA" id="ARBA00022605"/>
    </source>
</evidence>
<feature type="domain" description="Tryptophan synthase beta chain-like PALP" evidence="13">
    <location>
        <begin position="68"/>
        <end position="396"/>
    </location>
</feature>
<comment type="similarity">
    <text evidence="4 12">Belongs to the TrpB family.</text>
</comment>
<dbReference type="InterPro" id="IPR001926">
    <property type="entry name" value="TrpB-like_PALP"/>
</dbReference>
<comment type="subunit">
    <text evidence="5 12">Tetramer of two alpha and two beta chains.</text>
</comment>
<keyword evidence="15" id="KW-1185">Reference proteome</keyword>
<dbReference type="GO" id="GO:0005737">
    <property type="term" value="C:cytoplasm"/>
    <property type="evidence" value="ECO:0007669"/>
    <property type="project" value="TreeGrafter"/>
</dbReference>
<dbReference type="Gene3D" id="3.40.50.1100">
    <property type="match status" value="2"/>
</dbReference>
<evidence type="ECO:0000256" key="8">
    <source>
        <dbReference type="ARBA" id="ARBA00022898"/>
    </source>
</evidence>
<proteinExistence type="inferred from homology"/>
<dbReference type="PANTHER" id="PTHR48077:SF3">
    <property type="entry name" value="TRYPTOPHAN SYNTHASE"/>
    <property type="match status" value="1"/>
</dbReference>
<dbReference type="AlphaFoldDB" id="A0A1L9QTP7"/>
<evidence type="ECO:0000256" key="5">
    <source>
        <dbReference type="ARBA" id="ARBA00011270"/>
    </source>
</evidence>
<dbReference type="PANTHER" id="PTHR48077">
    <property type="entry name" value="TRYPTOPHAN SYNTHASE-RELATED"/>
    <property type="match status" value="1"/>
</dbReference>
<dbReference type="EC" id="4.2.1.20" evidence="12"/>
<evidence type="ECO:0000256" key="10">
    <source>
        <dbReference type="ARBA" id="ARBA00023239"/>
    </source>
</evidence>
<dbReference type="NCBIfam" id="TIGR00263">
    <property type="entry name" value="trpB"/>
    <property type="match status" value="1"/>
</dbReference>
<dbReference type="CDD" id="cd06446">
    <property type="entry name" value="Trp-synth_B"/>
    <property type="match status" value="1"/>
</dbReference>
<evidence type="ECO:0000256" key="1">
    <source>
        <dbReference type="ARBA" id="ARBA00001933"/>
    </source>
</evidence>
<evidence type="ECO:0000313" key="14">
    <source>
        <dbReference type="EMBL" id="OJJ26044.1"/>
    </source>
</evidence>
<evidence type="ECO:0000256" key="9">
    <source>
        <dbReference type="ARBA" id="ARBA00023141"/>
    </source>
</evidence>